<name>A0AA39P164_9AGAR</name>
<reference evidence="1" key="1">
    <citation type="submission" date="2023-06" db="EMBL/GenBank/DDBJ databases">
        <authorList>
            <consortium name="Lawrence Berkeley National Laboratory"/>
            <person name="Ahrendt S."/>
            <person name="Sahu N."/>
            <person name="Indic B."/>
            <person name="Wong-Bajracharya J."/>
            <person name="Merenyi Z."/>
            <person name="Ke H.-M."/>
            <person name="Monk M."/>
            <person name="Kocsube S."/>
            <person name="Drula E."/>
            <person name="Lipzen A."/>
            <person name="Balint B."/>
            <person name="Henrissat B."/>
            <person name="Andreopoulos B."/>
            <person name="Martin F.M."/>
            <person name="Harder C.B."/>
            <person name="Rigling D."/>
            <person name="Ford K.L."/>
            <person name="Foster G.D."/>
            <person name="Pangilinan J."/>
            <person name="Papanicolaou A."/>
            <person name="Barry K."/>
            <person name="LaButti K."/>
            <person name="Viragh M."/>
            <person name="Koriabine M."/>
            <person name="Yan M."/>
            <person name="Riley R."/>
            <person name="Champramary S."/>
            <person name="Plett K.L."/>
            <person name="Tsai I.J."/>
            <person name="Slot J."/>
            <person name="Sipos G."/>
            <person name="Plett J."/>
            <person name="Nagy L.G."/>
            <person name="Grigoriev I.V."/>
        </authorList>
    </citation>
    <scope>NUCLEOTIDE SEQUENCE</scope>
    <source>
        <strain evidence="1">ICMP 16352</strain>
    </source>
</reference>
<gene>
    <name evidence="1" type="ORF">IW261DRAFT_1496767</name>
</gene>
<dbReference type="InterPro" id="IPR032675">
    <property type="entry name" value="LRR_dom_sf"/>
</dbReference>
<sequence length="470" mass="53002">MSNENFISRLNDDVLLEIFLHLCTEEPRDERPKYPYPALQLSHVCSHWRAVSLCSYRLWTNITVLISTPATQEGDLVPDNRARHAMDQEEITNIYVQRSQSQSVSIFVCRSAGAPPRKNPPPAEWIFPISDRQISLLCQATGWKEISVLSTWHGEDMCRLLDMGAQCLKVLDTIVLPGHSELILTSVLALASNLRKLHIHGHGCCYNIGNGFSHPDFPFNQICSLAINSSSTRGNIVSGGILVIRTTLGRYFPYIRDLILSAPSVDPREYAVLSRLSLSCLTSLTLWVDYTCQGKVKYYLSNLSLPSLHSFALKYVNNIIQYPFAAESVTDLLSVCSHTLRSISLQKVPIRASSLIDILSVVPGLTRLELRDPVLGSFIPYCPVSQTLAAYIEDNPTFLPDLQAVEFIWQREDTERKLEKALLDMVEMRRAYGKLKEVTIGRSNPYEELSVDTNRRLAALKWENWLTGMT</sequence>
<dbReference type="Gene3D" id="3.80.10.10">
    <property type="entry name" value="Ribonuclease Inhibitor"/>
    <property type="match status" value="1"/>
</dbReference>
<evidence type="ECO:0000313" key="2">
    <source>
        <dbReference type="Proteomes" id="UP001175227"/>
    </source>
</evidence>
<organism evidence="1 2">
    <name type="scientific">Armillaria novae-zelandiae</name>
    <dbReference type="NCBI Taxonomy" id="153914"/>
    <lineage>
        <taxon>Eukaryota</taxon>
        <taxon>Fungi</taxon>
        <taxon>Dikarya</taxon>
        <taxon>Basidiomycota</taxon>
        <taxon>Agaricomycotina</taxon>
        <taxon>Agaricomycetes</taxon>
        <taxon>Agaricomycetidae</taxon>
        <taxon>Agaricales</taxon>
        <taxon>Marasmiineae</taxon>
        <taxon>Physalacriaceae</taxon>
        <taxon>Armillaria</taxon>
    </lineage>
</organism>
<dbReference type="SUPFAM" id="SSF52047">
    <property type="entry name" value="RNI-like"/>
    <property type="match status" value="1"/>
</dbReference>
<evidence type="ECO:0008006" key="3">
    <source>
        <dbReference type="Google" id="ProtNLM"/>
    </source>
</evidence>
<evidence type="ECO:0000313" key="1">
    <source>
        <dbReference type="EMBL" id="KAK0475279.1"/>
    </source>
</evidence>
<proteinExistence type="predicted"/>
<dbReference type="EMBL" id="JAUEPR010000024">
    <property type="protein sequence ID" value="KAK0475279.1"/>
    <property type="molecule type" value="Genomic_DNA"/>
</dbReference>
<dbReference type="AlphaFoldDB" id="A0AA39P164"/>
<comment type="caution">
    <text evidence="1">The sequence shown here is derived from an EMBL/GenBank/DDBJ whole genome shotgun (WGS) entry which is preliminary data.</text>
</comment>
<dbReference type="Proteomes" id="UP001175227">
    <property type="component" value="Unassembled WGS sequence"/>
</dbReference>
<dbReference type="Gene3D" id="1.20.1280.50">
    <property type="match status" value="1"/>
</dbReference>
<protein>
    <recommendedName>
        <fullName evidence="3">F-box domain-containing protein</fullName>
    </recommendedName>
</protein>
<dbReference type="SUPFAM" id="SSF81383">
    <property type="entry name" value="F-box domain"/>
    <property type="match status" value="1"/>
</dbReference>
<dbReference type="InterPro" id="IPR036047">
    <property type="entry name" value="F-box-like_dom_sf"/>
</dbReference>
<accession>A0AA39P164</accession>
<keyword evidence="2" id="KW-1185">Reference proteome</keyword>